<reference evidence="6" key="1">
    <citation type="journal article" date="2013" name="Genome Biol.">
        <title>Draft genome of the mountain pine beetle, Dendroctonus ponderosae Hopkins, a major forest pest.</title>
        <authorList>
            <person name="Keeling C.I."/>
            <person name="Yuen M.M."/>
            <person name="Liao N.Y."/>
            <person name="Docking T.R."/>
            <person name="Chan S.K."/>
            <person name="Taylor G.A."/>
            <person name="Palmquist D.L."/>
            <person name="Jackman S.D."/>
            <person name="Nguyen A."/>
            <person name="Li M."/>
            <person name="Henderson H."/>
            <person name="Janes J.K."/>
            <person name="Zhao Y."/>
            <person name="Pandoh P."/>
            <person name="Moore R."/>
            <person name="Sperling F.A."/>
            <person name="Huber D.P."/>
            <person name="Birol I."/>
            <person name="Jones S.J."/>
            <person name="Bohlmann J."/>
        </authorList>
    </citation>
    <scope>NUCLEOTIDE SEQUENCE</scope>
</reference>
<keyword evidence="6" id="KW-1185">Reference proteome</keyword>
<dbReference type="CDD" id="cd19941">
    <property type="entry name" value="TIL"/>
    <property type="match status" value="2"/>
</dbReference>
<feature type="domain" description="TIL" evidence="4">
    <location>
        <begin position="95"/>
        <end position="155"/>
    </location>
</feature>
<keyword evidence="1" id="KW-0646">Protease inhibitor</keyword>
<dbReference type="Proteomes" id="UP000019118">
    <property type="component" value="Unassembled WGS sequence"/>
</dbReference>
<dbReference type="KEGG" id="dpa:109540444"/>
<accession>A0AAR5PUA8</accession>
<dbReference type="GO" id="GO:0030414">
    <property type="term" value="F:peptidase inhibitor activity"/>
    <property type="evidence" value="ECO:0007669"/>
    <property type="project" value="UniProtKB-KW"/>
</dbReference>
<dbReference type="GeneID" id="109540444"/>
<keyword evidence="2" id="KW-1015">Disulfide bond</keyword>
<evidence type="ECO:0000256" key="2">
    <source>
        <dbReference type="ARBA" id="ARBA00023157"/>
    </source>
</evidence>
<dbReference type="PANTHER" id="PTHR23259">
    <property type="entry name" value="RIDDLE"/>
    <property type="match status" value="1"/>
</dbReference>
<dbReference type="Pfam" id="PF01826">
    <property type="entry name" value="TIL"/>
    <property type="match status" value="2"/>
</dbReference>
<reference evidence="5" key="2">
    <citation type="submission" date="2024-08" db="UniProtKB">
        <authorList>
            <consortium name="EnsemblMetazoa"/>
        </authorList>
    </citation>
    <scope>IDENTIFICATION</scope>
</reference>
<dbReference type="InterPro" id="IPR051368">
    <property type="entry name" value="SerProtInhib-TIL_Domain"/>
</dbReference>
<proteinExistence type="predicted"/>
<keyword evidence="3" id="KW-0732">Signal</keyword>
<name>A0AAR5PUA8_DENPD</name>
<dbReference type="PANTHER" id="PTHR23259:SF70">
    <property type="entry name" value="ACCESSORY GLAND PROTEIN ACP62F-RELATED"/>
    <property type="match status" value="1"/>
</dbReference>
<evidence type="ECO:0000259" key="4">
    <source>
        <dbReference type="Pfam" id="PF01826"/>
    </source>
</evidence>
<organism evidence="5 6">
    <name type="scientific">Dendroctonus ponderosae</name>
    <name type="common">Mountain pine beetle</name>
    <dbReference type="NCBI Taxonomy" id="77166"/>
    <lineage>
        <taxon>Eukaryota</taxon>
        <taxon>Metazoa</taxon>
        <taxon>Ecdysozoa</taxon>
        <taxon>Arthropoda</taxon>
        <taxon>Hexapoda</taxon>
        <taxon>Insecta</taxon>
        <taxon>Pterygota</taxon>
        <taxon>Neoptera</taxon>
        <taxon>Endopterygota</taxon>
        <taxon>Coleoptera</taxon>
        <taxon>Polyphaga</taxon>
        <taxon>Cucujiformia</taxon>
        <taxon>Curculionidae</taxon>
        <taxon>Scolytinae</taxon>
        <taxon>Dendroctonus</taxon>
    </lineage>
</organism>
<evidence type="ECO:0000256" key="3">
    <source>
        <dbReference type="SAM" id="SignalP"/>
    </source>
</evidence>
<feature type="domain" description="TIL" evidence="4">
    <location>
        <begin position="22"/>
        <end position="82"/>
    </location>
</feature>
<dbReference type="SUPFAM" id="SSF57567">
    <property type="entry name" value="Serine protease inhibitors"/>
    <property type="match status" value="2"/>
</dbReference>
<dbReference type="EnsemblMetazoa" id="XM_019908832.1">
    <property type="protein sequence ID" value="XP_019764391.1"/>
    <property type="gene ID" value="LOC109540444"/>
</dbReference>
<evidence type="ECO:0000313" key="6">
    <source>
        <dbReference type="Proteomes" id="UP000019118"/>
    </source>
</evidence>
<evidence type="ECO:0000313" key="5">
    <source>
        <dbReference type="EnsemblMetazoa" id="XP_019764391.1"/>
    </source>
</evidence>
<dbReference type="InterPro" id="IPR002919">
    <property type="entry name" value="TIL_dom"/>
</dbReference>
<dbReference type="InterPro" id="IPR036084">
    <property type="entry name" value="Ser_inhib-like_sf"/>
</dbReference>
<dbReference type="Gene3D" id="2.10.25.10">
    <property type="entry name" value="Laminin"/>
    <property type="match status" value="2"/>
</dbReference>
<feature type="chain" id="PRO_5043905256" description="TIL domain-containing protein" evidence="3">
    <location>
        <begin position="19"/>
        <end position="155"/>
    </location>
</feature>
<dbReference type="AlphaFoldDB" id="A0AAR5PUA8"/>
<evidence type="ECO:0000256" key="1">
    <source>
        <dbReference type="ARBA" id="ARBA00022690"/>
    </source>
</evidence>
<sequence>MKLLFIVLPSLFLVTVKGAYLCGMNQYWNRCAPGCYTEPTCENLSGGLVVPGEICQGLCVEKCSCEDGYVWHNGQCITPLQCPVNECADTVLYSCGIGGYFDPCTSGCNPPPTCADPFPAPLPPDSLCVADCVPGCSCYPGYYLQNGVCVDWSFC</sequence>
<protein>
    <recommendedName>
        <fullName evidence="4">TIL domain-containing protein</fullName>
    </recommendedName>
</protein>
<feature type="signal peptide" evidence="3">
    <location>
        <begin position="1"/>
        <end position="18"/>
    </location>
</feature>